<evidence type="ECO:0000256" key="2">
    <source>
        <dbReference type="ARBA" id="ARBA00022475"/>
    </source>
</evidence>
<comment type="subunit">
    <text evidence="7">The complex comprises the extracytoplasmic solute receptor protein and the two transmembrane proteins.</text>
</comment>
<comment type="caution">
    <text evidence="9">The sequence shown here is derived from an EMBL/GenBank/DDBJ whole genome shotgun (WGS) entry which is preliminary data.</text>
</comment>
<evidence type="ECO:0000313" key="9">
    <source>
        <dbReference type="EMBL" id="NYE83004.1"/>
    </source>
</evidence>
<feature type="transmembrane region" description="Helical" evidence="7">
    <location>
        <begin position="241"/>
        <end position="257"/>
    </location>
</feature>
<evidence type="ECO:0000256" key="7">
    <source>
        <dbReference type="RuleBase" id="RU369079"/>
    </source>
</evidence>
<reference evidence="9 10" key="1">
    <citation type="submission" date="2020-07" db="EMBL/GenBank/DDBJ databases">
        <title>Genomic Encyclopedia of Type Strains, Phase IV (KMG-V): Genome sequencing to study the core and pangenomes of soil and plant-associated prokaryotes.</title>
        <authorList>
            <person name="Whitman W."/>
        </authorList>
    </citation>
    <scope>NUCLEOTIDE SEQUENCE [LARGE SCALE GENOMIC DNA]</scope>
    <source>
        <strain evidence="9 10">SAS40</strain>
    </source>
</reference>
<keyword evidence="3 7" id="KW-0997">Cell inner membrane</keyword>
<feature type="transmembrane region" description="Helical" evidence="7">
    <location>
        <begin position="136"/>
        <end position="160"/>
    </location>
</feature>
<dbReference type="EMBL" id="JACBYR010000001">
    <property type="protein sequence ID" value="NYE83004.1"/>
    <property type="molecule type" value="Genomic_DNA"/>
</dbReference>
<dbReference type="PIRSF" id="PIRSF006066">
    <property type="entry name" value="HI0050"/>
    <property type="match status" value="1"/>
</dbReference>
<feature type="transmembrane region" description="Helical" evidence="7">
    <location>
        <begin position="275"/>
        <end position="293"/>
    </location>
</feature>
<feature type="transmembrane region" description="Helical" evidence="7">
    <location>
        <begin position="172"/>
        <end position="196"/>
    </location>
</feature>
<sequence>MIEMLVYLAIPIVLLVAGTPIYVVLLAAGMAALGLLTDYPLGAIHTAAFGSLDSFPLLAIPLFIFAGDIMGQGGIARRLVDWVLSIIGGVRGSLGIATITSAELFGTMSGSSVGCVAAVGRLLYPTLCANGYPPRFAASLIASAGAVAVIIPPSIAMIIYGIVAQQSIPKLFMAGIVPGILIGLLVVVYIAVYARIERVPLMSKARWATIATTSRAAVFALAAPVFILGGIYGGIFTPTEAAGVACVYSMLVSRYIYRELTWKQIWAVAQGSTRLVAQILVIVAAAGVYAWMVTTSGFPVKLVELIQSIGLGPIGLLLIFNIVLLLMGSVLEPPATILMLAPLVMPLVTSVGIDPIHFGIIMTVNLAIGMFLPPFGLNLFAAQTVFNMPLSSLYRGVVPFMVLYLFALLLITYIPGISLGLMHWVYR</sequence>
<dbReference type="Proteomes" id="UP000542125">
    <property type="component" value="Unassembled WGS sequence"/>
</dbReference>
<keyword evidence="2" id="KW-1003">Cell membrane</keyword>
<dbReference type="GO" id="GO:0022857">
    <property type="term" value="F:transmembrane transporter activity"/>
    <property type="evidence" value="ECO:0007669"/>
    <property type="project" value="UniProtKB-UniRule"/>
</dbReference>
<organism evidence="9 10">
    <name type="scientific">Pigmentiphaga litoralis</name>
    <dbReference type="NCBI Taxonomy" id="516702"/>
    <lineage>
        <taxon>Bacteria</taxon>
        <taxon>Pseudomonadati</taxon>
        <taxon>Pseudomonadota</taxon>
        <taxon>Betaproteobacteria</taxon>
        <taxon>Burkholderiales</taxon>
        <taxon>Alcaligenaceae</taxon>
        <taxon>Pigmentiphaga</taxon>
    </lineage>
</organism>
<dbReference type="InterPro" id="IPR004681">
    <property type="entry name" value="TRAP_DctM"/>
</dbReference>
<keyword evidence="7" id="KW-0813">Transport</keyword>
<keyword evidence="10" id="KW-1185">Reference proteome</keyword>
<accession>A0A7Y9IU55</accession>
<feature type="transmembrane region" description="Helical" evidence="7">
    <location>
        <begin position="402"/>
        <end position="426"/>
    </location>
</feature>
<dbReference type="GO" id="GO:0005886">
    <property type="term" value="C:plasma membrane"/>
    <property type="evidence" value="ECO:0007669"/>
    <property type="project" value="UniProtKB-SubCell"/>
</dbReference>
<feature type="domain" description="TRAP C4-dicarboxylate transport system permease DctM subunit" evidence="8">
    <location>
        <begin position="10"/>
        <end position="417"/>
    </location>
</feature>
<evidence type="ECO:0000256" key="4">
    <source>
        <dbReference type="ARBA" id="ARBA00022692"/>
    </source>
</evidence>
<feature type="transmembrane region" description="Helical" evidence="7">
    <location>
        <begin position="42"/>
        <end position="67"/>
    </location>
</feature>
<dbReference type="PANTHER" id="PTHR33362">
    <property type="entry name" value="SIALIC ACID TRAP TRANSPORTER PERMEASE PROTEIN SIAT-RELATED"/>
    <property type="match status" value="1"/>
</dbReference>
<dbReference type="AlphaFoldDB" id="A0A7Y9IU55"/>
<dbReference type="NCBIfam" id="TIGR00786">
    <property type="entry name" value="dctM"/>
    <property type="match status" value="1"/>
</dbReference>
<evidence type="ECO:0000256" key="6">
    <source>
        <dbReference type="ARBA" id="ARBA00023136"/>
    </source>
</evidence>
<name>A0A7Y9IU55_9BURK</name>
<protein>
    <recommendedName>
        <fullName evidence="7">TRAP transporter large permease protein</fullName>
    </recommendedName>
</protein>
<evidence type="ECO:0000259" key="8">
    <source>
        <dbReference type="Pfam" id="PF06808"/>
    </source>
</evidence>
<feature type="transmembrane region" description="Helical" evidence="7">
    <location>
        <begin position="12"/>
        <end position="36"/>
    </location>
</feature>
<dbReference type="PANTHER" id="PTHR33362:SF5">
    <property type="entry name" value="C4-DICARBOXYLATE TRAP TRANSPORTER LARGE PERMEASE PROTEIN DCTM"/>
    <property type="match status" value="1"/>
</dbReference>
<dbReference type="InterPro" id="IPR010656">
    <property type="entry name" value="DctM"/>
</dbReference>
<feature type="transmembrane region" description="Helical" evidence="7">
    <location>
        <begin position="105"/>
        <end position="124"/>
    </location>
</feature>
<keyword evidence="5 7" id="KW-1133">Transmembrane helix</keyword>
<evidence type="ECO:0000256" key="1">
    <source>
        <dbReference type="ARBA" id="ARBA00004429"/>
    </source>
</evidence>
<keyword evidence="4 7" id="KW-0812">Transmembrane</keyword>
<feature type="transmembrane region" description="Helical" evidence="7">
    <location>
        <begin position="335"/>
        <end position="353"/>
    </location>
</feature>
<feature type="transmembrane region" description="Helical" evidence="7">
    <location>
        <begin position="79"/>
        <end position="99"/>
    </location>
</feature>
<feature type="transmembrane region" description="Helical" evidence="7">
    <location>
        <begin position="359"/>
        <end position="381"/>
    </location>
</feature>
<feature type="transmembrane region" description="Helical" evidence="7">
    <location>
        <begin position="305"/>
        <end position="328"/>
    </location>
</feature>
<dbReference type="RefSeq" id="WP_179586329.1">
    <property type="nucleotide sequence ID" value="NZ_JACBYR010000001.1"/>
</dbReference>
<feature type="transmembrane region" description="Helical" evidence="7">
    <location>
        <begin position="216"/>
        <end position="235"/>
    </location>
</feature>
<comment type="subcellular location">
    <subcellularLocation>
        <location evidence="1 7">Cell inner membrane</location>
        <topology evidence="1 7">Multi-pass membrane protein</topology>
    </subcellularLocation>
</comment>
<evidence type="ECO:0000256" key="5">
    <source>
        <dbReference type="ARBA" id="ARBA00022989"/>
    </source>
</evidence>
<proteinExistence type="inferred from homology"/>
<comment type="function">
    <text evidence="7">Part of the tripartite ATP-independent periplasmic (TRAP) transport system.</text>
</comment>
<comment type="similarity">
    <text evidence="7">Belongs to the TRAP transporter large permease family.</text>
</comment>
<evidence type="ECO:0000313" key="10">
    <source>
        <dbReference type="Proteomes" id="UP000542125"/>
    </source>
</evidence>
<gene>
    <name evidence="9" type="ORF">FHW18_002275</name>
</gene>
<keyword evidence="6 7" id="KW-0472">Membrane</keyword>
<dbReference type="Pfam" id="PF06808">
    <property type="entry name" value="DctM"/>
    <property type="match status" value="1"/>
</dbReference>
<evidence type="ECO:0000256" key="3">
    <source>
        <dbReference type="ARBA" id="ARBA00022519"/>
    </source>
</evidence>